<dbReference type="PANTHER" id="PTHR30363:SF44">
    <property type="entry name" value="AGA OPERON TRANSCRIPTIONAL REPRESSOR-RELATED"/>
    <property type="match status" value="1"/>
</dbReference>
<dbReference type="InterPro" id="IPR037171">
    <property type="entry name" value="NagB/RpiA_transferase-like"/>
</dbReference>
<dbReference type="PANTHER" id="PTHR30363">
    <property type="entry name" value="HTH-TYPE TRANSCRIPTIONAL REGULATOR SRLR-RELATED"/>
    <property type="match status" value="1"/>
</dbReference>
<keyword evidence="3" id="KW-0804">Transcription</keyword>
<dbReference type="InterPro" id="IPR036390">
    <property type="entry name" value="WH_DNA-bd_sf"/>
</dbReference>
<feature type="domain" description="HTH deoR-type" evidence="4">
    <location>
        <begin position="5"/>
        <end position="60"/>
    </location>
</feature>
<dbReference type="Gene3D" id="3.40.50.1360">
    <property type="match status" value="1"/>
</dbReference>
<dbReference type="InterPro" id="IPR018356">
    <property type="entry name" value="Tscrpt_reg_HTH_DeoR_CS"/>
</dbReference>
<dbReference type="PROSITE" id="PS51000">
    <property type="entry name" value="HTH_DEOR_2"/>
    <property type="match status" value="1"/>
</dbReference>
<dbReference type="PROSITE" id="PS00894">
    <property type="entry name" value="HTH_DEOR_1"/>
    <property type="match status" value="1"/>
</dbReference>
<keyword evidence="6" id="KW-1185">Reference proteome</keyword>
<dbReference type="InterPro" id="IPR050313">
    <property type="entry name" value="Carb_Metab_HTH_regulators"/>
</dbReference>
<evidence type="ECO:0000259" key="4">
    <source>
        <dbReference type="PROSITE" id="PS51000"/>
    </source>
</evidence>
<dbReference type="SMART" id="SM00420">
    <property type="entry name" value="HTH_DEOR"/>
    <property type="match status" value="1"/>
</dbReference>
<evidence type="ECO:0000256" key="2">
    <source>
        <dbReference type="ARBA" id="ARBA00023125"/>
    </source>
</evidence>
<dbReference type="RefSeq" id="WP_194702055.1">
    <property type="nucleotide sequence ID" value="NZ_JADKNH010000006.1"/>
</dbReference>
<accession>A0ABR9ZTN4</accession>
<evidence type="ECO:0000256" key="1">
    <source>
        <dbReference type="ARBA" id="ARBA00023015"/>
    </source>
</evidence>
<dbReference type="InterPro" id="IPR001034">
    <property type="entry name" value="DeoR_HTH"/>
</dbReference>
<protein>
    <submittedName>
        <fullName evidence="5">DeoR/GlpR transcriptional regulator</fullName>
    </submittedName>
</protein>
<sequence>MASKVDKRRRELLRLVDKEGQIFLNDMADLFDVSKETIRQDFDYLNLNYDLTRVHGGLKKEQEIAYHEQYHYQYKQHLRIDEKKKLCRKAVAFLKDGDMIYVDGGSTVSYLLNYLDNRRGITLVTPSIALLMKYVVEGYEKHFKASESAFIFIGGDVNQSLMTTYGPIFDHSIEQMHFDKMIFSCDAIDLKGGVTNTDDVTFAIMQSVKKRARFKMLLSDQSKFGFIAHFRAFELEELDYLITTKLFDDKWQSALEKRGVNFYVV</sequence>
<proteinExistence type="predicted"/>
<dbReference type="SUPFAM" id="SSF46785">
    <property type="entry name" value="Winged helix' DNA-binding domain"/>
    <property type="match status" value="1"/>
</dbReference>
<dbReference type="Proteomes" id="UP000614200">
    <property type="component" value="Unassembled WGS sequence"/>
</dbReference>
<dbReference type="Pfam" id="PF00455">
    <property type="entry name" value="DeoRC"/>
    <property type="match status" value="1"/>
</dbReference>
<dbReference type="EMBL" id="JADKNH010000006">
    <property type="protein sequence ID" value="MBF4693824.1"/>
    <property type="molecule type" value="Genomic_DNA"/>
</dbReference>
<name>A0ABR9ZTN4_9FIRM</name>
<comment type="caution">
    <text evidence="5">The sequence shown here is derived from an EMBL/GenBank/DDBJ whole genome shotgun (WGS) entry which is preliminary data.</text>
</comment>
<reference evidence="5 6" key="1">
    <citation type="submission" date="2020-11" db="EMBL/GenBank/DDBJ databases">
        <title>Fusibacter basophilias sp. nov.</title>
        <authorList>
            <person name="Qiu D."/>
        </authorList>
    </citation>
    <scope>NUCLEOTIDE SEQUENCE [LARGE SCALE GENOMIC DNA]</scope>
    <source>
        <strain evidence="5 6">Q10-2</strain>
    </source>
</reference>
<keyword evidence="1" id="KW-0805">Transcription regulation</keyword>
<keyword evidence="2" id="KW-0238">DNA-binding</keyword>
<dbReference type="SMART" id="SM01134">
    <property type="entry name" value="DeoRC"/>
    <property type="match status" value="1"/>
</dbReference>
<dbReference type="SUPFAM" id="SSF100950">
    <property type="entry name" value="NagB/RpiA/CoA transferase-like"/>
    <property type="match status" value="1"/>
</dbReference>
<dbReference type="Pfam" id="PF08220">
    <property type="entry name" value="HTH_DeoR"/>
    <property type="match status" value="1"/>
</dbReference>
<gene>
    <name evidence="5" type="ORF">ISU02_11855</name>
</gene>
<evidence type="ECO:0000313" key="6">
    <source>
        <dbReference type="Proteomes" id="UP000614200"/>
    </source>
</evidence>
<dbReference type="InterPro" id="IPR014036">
    <property type="entry name" value="DeoR-like_C"/>
</dbReference>
<evidence type="ECO:0000256" key="3">
    <source>
        <dbReference type="ARBA" id="ARBA00023163"/>
    </source>
</evidence>
<evidence type="ECO:0000313" key="5">
    <source>
        <dbReference type="EMBL" id="MBF4693824.1"/>
    </source>
</evidence>
<organism evidence="5 6">
    <name type="scientific">Fusibacter ferrireducens</name>
    <dbReference type="NCBI Taxonomy" id="2785058"/>
    <lineage>
        <taxon>Bacteria</taxon>
        <taxon>Bacillati</taxon>
        <taxon>Bacillota</taxon>
        <taxon>Clostridia</taxon>
        <taxon>Eubacteriales</taxon>
        <taxon>Eubacteriales Family XII. Incertae Sedis</taxon>
        <taxon>Fusibacter</taxon>
    </lineage>
</organism>